<dbReference type="AlphaFoldDB" id="A0A934MX12"/>
<organism evidence="1 2">
    <name type="scientific">Marinomonas transparens</name>
    <dbReference type="NCBI Taxonomy" id="2795388"/>
    <lineage>
        <taxon>Bacteria</taxon>
        <taxon>Pseudomonadati</taxon>
        <taxon>Pseudomonadota</taxon>
        <taxon>Gammaproteobacteria</taxon>
        <taxon>Oceanospirillales</taxon>
        <taxon>Oceanospirillaceae</taxon>
        <taxon>Marinomonas</taxon>
    </lineage>
</organism>
<comment type="caution">
    <text evidence="1">The sequence shown here is derived from an EMBL/GenBank/DDBJ whole genome shotgun (WGS) entry which is preliminary data.</text>
</comment>
<dbReference type="RefSeq" id="WP_199469204.1">
    <property type="nucleotide sequence ID" value="NZ_JAEMNX010000018.1"/>
</dbReference>
<evidence type="ECO:0000313" key="2">
    <source>
        <dbReference type="Proteomes" id="UP000628710"/>
    </source>
</evidence>
<gene>
    <name evidence="1" type="ORF">I8J31_13995</name>
</gene>
<reference evidence="1" key="1">
    <citation type="submission" date="2020-12" db="EMBL/GenBank/DDBJ databases">
        <title>Marinomonas arctica sp. nov., a psychrotolerant bacterium isolated from the Arctic.</title>
        <authorList>
            <person name="Zhang Y."/>
        </authorList>
    </citation>
    <scope>NUCLEOTIDE SEQUENCE</scope>
    <source>
        <strain evidence="1">C1424</strain>
    </source>
</reference>
<sequence>MTKYNPLVEPNKDDWLELSEDDRMNAVRWFHECSHNDLDNDALSIHSRVHIIVENQLAMGVEIVSEAITKLIRQGLDRHDAIHAIGAILSENLFDVVRGESTEFSPQQYRRKLEKITAKRWRKGQY</sequence>
<name>A0A934MX12_9GAMM</name>
<dbReference type="Proteomes" id="UP000628710">
    <property type="component" value="Unassembled WGS sequence"/>
</dbReference>
<evidence type="ECO:0000313" key="1">
    <source>
        <dbReference type="EMBL" id="MBJ7538794.1"/>
    </source>
</evidence>
<dbReference type="EMBL" id="JAEMNX010000018">
    <property type="protein sequence ID" value="MBJ7538794.1"/>
    <property type="molecule type" value="Genomic_DNA"/>
</dbReference>
<proteinExistence type="predicted"/>
<protein>
    <submittedName>
        <fullName evidence="1">Uncharacterized protein</fullName>
    </submittedName>
</protein>
<keyword evidence="2" id="KW-1185">Reference proteome</keyword>
<accession>A0A934MX12</accession>